<accession>A0A1B6FYV6</accession>
<gene>
    <name evidence="9" type="ORF">g.46686</name>
</gene>
<dbReference type="PROSITE" id="PS51914">
    <property type="entry name" value="MRH"/>
    <property type="match status" value="1"/>
</dbReference>
<dbReference type="GO" id="GO:0005788">
    <property type="term" value="C:endoplasmic reticulum lumen"/>
    <property type="evidence" value="ECO:0007669"/>
    <property type="project" value="TreeGrafter"/>
</dbReference>
<protein>
    <recommendedName>
        <fullName evidence="6">Endoplasmic reticulum lectin 1</fullName>
    </recommendedName>
    <alternativeName>
        <fullName evidence="7">ER lectin</fullName>
    </alternativeName>
</protein>
<dbReference type="InterPro" id="IPR045149">
    <property type="entry name" value="OS-9-like"/>
</dbReference>
<dbReference type="EMBL" id="GECZ01014409">
    <property type="protein sequence ID" value="JAS55360.1"/>
    <property type="molecule type" value="Transcribed_RNA"/>
</dbReference>
<organism evidence="9">
    <name type="scientific">Cuerna arida</name>
    <dbReference type="NCBI Taxonomy" id="1464854"/>
    <lineage>
        <taxon>Eukaryota</taxon>
        <taxon>Metazoa</taxon>
        <taxon>Ecdysozoa</taxon>
        <taxon>Arthropoda</taxon>
        <taxon>Hexapoda</taxon>
        <taxon>Insecta</taxon>
        <taxon>Pterygota</taxon>
        <taxon>Neoptera</taxon>
        <taxon>Paraneoptera</taxon>
        <taxon>Hemiptera</taxon>
        <taxon>Auchenorrhyncha</taxon>
        <taxon>Membracoidea</taxon>
        <taxon>Cicadellidae</taxon>
        <taxon>Cicadellinae</taxon>
        <taxon>Proconiini</taxon>
        <taxon>Cuerna</taxon>
    </lineage>
</organism>
<dbReference type="PANTHER" id="PTHR15414:SF0">
    <property type="entry name" value="ENDOPLASMIC RETICULUM LECTIN 1"/>
    <property type="match status" value="1"/>
</dbReference>
<feature type="domain" description="MRH" evidence="8">
    <location>
        <begin position="19"/>
        <end position="166"/>
    </location>
</feature>
<dbReference type="InterPro" id="IPR012913">
    <property type="entry name" value="OS9-like_dom"/>
</dbReference>
<dbReference type="AlphaFoldDB" id="A0A1B6FYV6"/>
<evidence type="ECO:0000313" key="9">
    <source>
        <dbReference type="EMBL" id="JAS55360.1"/>
    </source>
</evidence>
<evidence type="ECO:0000256" key="2">
    <source>
        <dbReference type="ARBA" id="ARBA00022729"/>
    </source>
</evidence>
<keyword evidence="4" id="KW-1015">Disulfide bond</keyword>
<dbReference type="Pfam" id="PF07915">
    <property type="entry name" value="PRKCSH"/>
    <property type="match status" value="2"/>
</dbReference>
<keyword evidence="2" id="KW-0732">Signal</keyword>
<name>A0A1B6FYV6_9HEMI</name>
<reference evidence="9" key="1">
    <citation type="submission" date="2015-11" db="EMBL/GenBank/DDBJ databases">
        <title>De novo transcriptome assembly of four potential Pierce s Disease insect vectors from Arizona vineyards.</title>
        <authorList>
            <person name="Tassone E.E."/>
        </authorList>
    </citation>
    <scope>NUCLEOTIDE SEQUENCE</scope>
</reference>
<evidence type="ECO:0000259" key="8">
    <source>
        <dbReference type="PROSITE" id="PS51914"/>
    </source>
</evidence>
<dbReference type="PANTHER" id="PTHR15414">
    <property type="entry name" value="OS-9-RELATED"/>
    <property type="match status" value="1"/>
</dbReference>
<evidence type="ECO:0000256" key="4">
    <source>
        <dbReference type="ARBA" id="ARBA00023157"/>
    </source>
</evidence>
<feature type="non-terminal residue" evidence="9">
    <location>
        <position position="363"/>
    </location>
</feature>
<feature type="non-terminal residue" evidence="9">
    <location>
        <position position="1"/>
    </location>
</feature>
<dbReference type="InterPro" id="IPR009011">
    <property type="entry name" value="Man6P_isomerase_rcpt-bd_dom_sf"/>
</dbReference>
<dbReference type="GO" id="GO:0030968">
    <property type="term" value="P:endoplasmic reticulum unfolded protein response"/>
    <property type="evidence" value="ECO:0007669"/>
    <property type="project" value="InterPro"/>
</dbReference>
<dbReference type="GO" id="GO:0030970">
    <property type="term" value="P:retrograde protein transport, ER to cytosol"/>
    <property type="evidence" value="ECO:0007669"/>
    <property type="project" value="TreeGrafter"/>
</dbReference>
<evidence type="ECO:0000256" key="6">
    <source>
        <dbReference type="ARBA" id="ARBA00041108"/>
    </source>
</evidence>
<comment type="function">
    <text evidence="5">Probable lectin that binds selectively to improperly folded lumenal proteins. May function in endoplasmic reticulum quality control and endoplasmic reticulum-associated degradation (ERAD) of both non-glycosylated proteins and glycoproteins.</text>
</comment>
<dbReference type="Gene3D" id="2.70.130.10">
    <property type="entry name" value="Mannose-6-phosphate receptor binding domain"/>
    <property type="match status" value="2"/>
</dbReference>
<keyword evidence="3" id="KW-0256">Endoplasmic reticulum</keyword>
<dbReference type="SUPFAM" id="SSF50911">
    <property type="entry name" value="Mannose 6-phosphate receptor domain"/>
    <property type="match status" value="1"/>
</dbReference>
<dbReference type="InterPro" id="IPR044865">
    <property type="entry name" value="MRH_dom"/>
</dbReference>
<comment type="subcellular location">
    <subcellularLocation>
        <location evidence="1">Endoplasmic reticulum</location>
    </subcellularLocation>
</comment>
<evidence type="ECO:0000256" key="1">
    <source>
        <dbReference type="ARBA" id="ARBA00004240"/>
    </source>
</evidence>
<evidence type="ECO:0000256" key="3">
    <source>
        <dbReference type="ARBA" id="ARBA00022824"/>
    </source>
</evidence>
<sequence length="363" mass="42492">AVYDGQTAADLLKPLLLGKDCSTKVDSYWIYELCHGRHVRQYHRQSSNSDYSPHPVSVTEYILARSDVENVTQQLEELNNSELSFRNSEEKKRSGFFKRKNLFGDFVPYVEIKMEMGDVCDMTQKNRTVDVLYFCNEKTIHDLAWIKEERTCHYEAVVVTSYLCAHSDFQIEPRQDVKIQCFNADNRTAKMPYDLAQHNKNSINFRKSILAELESSFKKKSIFGMEKEGSVYRSFLDLTKHNKQFQVQQSDPKKTAQRFFDRKECLQGFLDYWQYRICYGDRIEQFRPGGELDSPQEIKILLGKFNGMEHLKWLEDNPSKRPEPAEKRASLSYLYSNGDFCEAEKTRREVELRVVCGSISEDD</sequence>
<evidence type="ECO:0000256" key="7">
    <source>
        <dbReference type="ARBA" id="ARBA00041661"/>
    </source>
</evidence>
<evidence type="ECO:0000256" key="5">
    <source>
        <dbReference type="ARBA" id="ARBA00037585"/>
    </source>
</evidence>
<proteinExistence type="predicted"/>